<reference evidence="2" key="1">
    <citation type="journal article" date="2019" name="bioRxiv">
        <title>The Genome of the Zebra Mussel, Dreissena polymorpha: A Resource for Invasive Species Research.</title>
        <authorList>
            <person name="McCartney M.A."/>
            <person name="Auch B."/>
            <person name="Kono T."/>
            <person name="Mallez S."/>
            <person name="Zhang Y."/>
            <person name="Obille A."/>
            <person name="Becker A."/>
            <person name="Abrahante J.E."/>
            <person name="Garbe J."/>
            <person name="Badalamenti J.P."/>
            <person name="Herman A."/>
            <person name="Mangelson H."/>
            <person name="Liachko I."/>
            <person name="Sullivan S."/>
            <person name="Sone E.D."/>
            <person name="Koren S."/>
            <person name="Silverstein K.A.T."/>
            <person name="Beckman K.B."/>
            <person name="Gohl D.M."/>
        </authorList>
    </citation>
    <scope>NUCLEOTIDE SEQUENCE</scope>
    <source>
        <strain evidence="2">Duluth1</strain>
        <tissue evidence="2">Whole animal</tissue>
    </source>
</reference>
<evidence type="ECO:0000256" key="1">
    <source>
        <dbReference type="ARBA" id="ARBA00023002"/>
    </source>
</evidence>
<dbReference type="GO" id="GO:0016491">
    <property type="term" value="F:oxidoreductase activity"/>
    <property type="evidence" value="ECO:0007669"/>
    <property type="project" value="UniProtKB-KW"/>
</dbReference>
<evidence type="ECO:0000313" key="4">
    <source>
        <dbReference type="Proteomes" id="UP000828390"/>
    </source>
</evidence>
<proteinExistence type="predicted"/>
<keyword evidence="4" id="KW-1185">Reference proteome</keyword>
<dbReference type="Proteomes" id="UP000828390">
    <property type="component" value="Unassembled WGS sequence"/>
</dbReference>
<keyword evidence="1" id="KW-0560">Oxidoreductase</keyword>
<dbReference type="Gene3D" id="3.40.50.720">
    <property type="entry name" value="NAD(P)-binding Rossmann-like Domain"/>
    <property type="match status" value="1"/>
</dbReference>
<dbReference type="InterPro" id="IPR036291">
    <property type="entry name" value="NAD(P)-bd_dom_sf"/>
</dbReference>
<dbReference type="PANTHER" id="PTHR43157">
    <property type="entry name" value="PHOSPHATIDYLINOSITOL-GLYCAN BIOSYNTHESIS CLASS F PROTEIN-RELATED"/>
    <property type="match status" value="1"/>
</dbReference>
<organism evidence="2 4">
    <name type="scientific">Dreissena polymorpha</name>
    <name type="common">Zebra mussel</name>
    <name type="synonym">Mytilus polymorpha</name>
    <dbReference type="NCBI Taxonomy" id="45954"/>
    <lineage>
        <taxon>Eukaryota</taxon>
        <taxon>Metazoa</taxon>
        <taxon>Spiralia</taxon>
        <taxon>Lophotrochozoa</taxon>
        <taxon>Mollusca</taxon>
        <taxon>Bivalvia</taxon>
        <taxon>Autobranchia</taxon>
        <taxon>Heteroconchia</taxon>
        <taxon>Euheterodonta</taxon>
        <taxon>Imparidentia</taxon>
        <taxon>Neoheterodontei</taxon>
        <taxon>Myida</taxon>
        <taxon>Dreissenoidea</taxon>
        <taxon>Dreissenidae</taxon>
        <taxon>Dreissena</taxon>
    </lineage>
</organism>
<evidence type="ECO:0000313" key="3">
    <source>
        <dbReference type="EMBL" id="KAH3753056.1"/>
    </source>
</evidence>
<sequence>MNQEFQEEKSKKTSQLPENTTLALEFMHLDLASFESVTNFCETIKKSGRNFTCCSATPVWGLFRTKKTADGKEMLLQVNYLSQFVMIAKLLGFMQQSGPDCRVLLMSSAAHQ</sequence>
<dbReference type="EMBL" id="JAIWYP010000010">
    <property type="protein sequence ID" value="KAH3748574.1"/>
    <property type="molecule type" value="Genomic_DNA"/>
</dbReference>
<protein>
    <submittedName>
        <fullName evidence="2">Uncharacterized protein</fullName>
    </submittedName>
</protein>
<dbReference type="SUPFAM" id="SSF51735">
    <property type="entry name" value="NAD(P)-binding Rossmann-fold domains"/>
    <property type="match status" value="1"/>
</dbReference>
<name>A0A9D4DFZ0_DREPO</name>
<accession>A0A9D4DFZ0</accession>
<dbReference type="AlphaFoldDB" id="A0A9D4DFZ0"/>
<reference evidence="2" key="2">
    <citation type="submission" date="2020-11" db="EMBL/GenBank/DDBJ databases">
        <authorList>
            <person name="McCartney M.A."/>
            <person name="Auch B."/>
            <person name="Kono T."/>
            <person name="Mallez S."/>
            <person name="Becker A."/>
            <person name="Gohl D.M."/>
            <person name="Silverstein K.A.T."/>
            <person name="Koren S."/>
            <person name="Bechman K.B."/>
            <person name="Herman A."/>
            <person name="Abrahante J.E."/>
            <person name="Garbe J."/>
        </authorList>
    </citation>
    <scope>NUCLEOTIDE SEQUENCE</scope>
    <source>
        <strain evidence="2">Duluth1</strain>
        <tissue evidence="2">Whole animal</tissue>
    </source>
</reference>
<evidence type="ECO:0000313" key="2">
    <source>
        <dbReference type="EMBL" id="KAH3748574.1"/>
    </source>
</evidence>
<dbReference type="PANTHER" id="PTHR43157:SF31">
    <property type="entry name" value="PHOSPHATIDYLINOSITOL-GLYCAN BIOSYNTHESIS CLASS F PROTEIN"/>
    <property type="match status" value="1"/>
</dbReference>
<gene>
    <name evidence="2" type="ORF">DPMN_183020</name>
    <name evidence="3" type="ORF">DPMN_187686</name>
</gene>
<comment type="caution">
    <text evidence="2">The sequence shown here is derived from an EMBL/GenBank/DDBJ whole genome shotgun (WGS) entry which is preliminary data.</text>
</comment>
<dbReference type="EMBL" id="JAIWYP010000010">
    <property type="protein sequence ID" value="KAH3753056.1"/>
    <property type="molecule type" value="Genomic_DNA"/>
</dbReference>